<organism evidence="1 2">
    <name type="scientific">Aliidiomarina taiwanensis</name>
    <dbReference type="NCBI Taxonomy" id="946228"/>
    <lineage>
        <taxon>Bacteria</taxon>
        <taxon>Pseudomonadati</taxon>
        <taxon>Pseudomonadota</taxon>
        <taxon>Gammaproteobacteria</taxon>
        <taxon>Alteromonadales</taxon>
        <taxon>Idiomarinaceae</taxon>
        <taxon>Aliidiomarina</taxon>
    </lineage>
</organism>
<dbReference type="OrthoDB" id="5890620at2"/>
<protein>
    <recommendedName>
        <fullName evidence="3">PilZ domain-containing protein</fullName>
    </recommendedName>
</protein>
<sequence>MAGNKPTALERFNEYYSIQDSLPMTVCALPDSQTTPTWEAFEQEVPDVFKLASELHSFDTETHNALRRLGELGELIHTILHQQNTKLNALLGYVLRNEDHPEQRQSTLAFGAGGVQYMDNQATFELGQPLLLKLFIPASTQHSMAAIYSYAEVAAIEESDQGRIITLAFTRIREDDRELLVRASLHAQTRLLKKRAENREE</sequence>
<dbReference type="RefSeq" id="WP_126756801.1">
    <property type="nucleotide sequence ID" value="NZ_PIPQ01000001.1"/>
</dbReference>
<comment type="caution">
    <text evidence="1">The sequence shown here is derived from an EMBL/GenBank/DDBJ whole genome shotgun (WGS) entry which is preliminary data.</text>
</comment>
<evidence type="ECO:0000313" key="2">
    <source>
        <dbReference type="Proteomes" id="UP000286976"/>
    </source>
</evidence>
<proteinExistence type="predicted"/>
<dbReference type="EMBL" id="PIPQ01000001">
    <property type="protein sequence ID" value="RUO44397.1"/>
    <property type="molecule type" value="Genomic_DNA"/>
</dbReference>
<accession>A0A432XAI5</accession>
<evidence type="ECO:0000313" key="1">
    <source>
        <dbReference type="EMBL" id="RUO44397.1"/>
    </source>
</evidence>
<gene>
    <name evidence="1" type="ORF">CWE15_04275</name>
</gene>
<evidence type="ECO:0008006" key="3">
    <source>
        <dbReference type="Google" id="ProtNLM"/>
    </source>
</evidence>
<reference evidence="1 2" key="1">
    <citation type="journal article" date="2011" name="Front. Microbiol.">
        <title>Genomic signatures of strain selection and enhancement in Bacillus atrophaeus var. globigii, a historical biowarfare simulant.</title>
        <authorList>
            <person name="Gibbons H.S."/>
            <person name="Broomall S.M."/>
            <person name="McNew L.A."/>
            <person name="Daligault H."/>
            <person name="Chapman C."/>
            <person name="Bruce D."/>
            <person name="Karavis M."/>
            <person name="Krepps M."/>
            <person name="McGregor P.A."/>
            <person name="Hong C."/>
            <person name="Park K.H."/>
            <person name="Akmal A."/>
            <person name="Feldman A."/>
            <person name="Lin J.S."/>
            <person name="Chang W.E."/>
            <person name="Higgs B.W."/>
            <person name="Demirev P."/>
            <person name="Lindquist J."/>
            <person name="Liem A."/>
            <person name="Fochler E."/>
            <person name="Read T.D."/>
            <person name="Tapia R."/>
            <person name="Johnson S."/>
            <person name="Bishop-Lilly K.A."/>
            <person name="Detter C."/>
            <person name="Han C."/>
            <person name="Sozhamannan S."/>
            <person name="Rosenzweig C.N."/>
            <person name="Skowronski E.W."/>
        </authorList>
    </citation>
    <scope>NUCLEOTIDE SEQUENCE [LARGE SCALE GENOMIC DNA]</scope>
    <source>
        <strain evidence="1 2">AIT1</strain>
    </source>
</reference>
<dbReference type="Proteomes" id="UP000286976">
    <property type="component" value="Unassembled WGS sequence"/>
</dbReference>
<keyword evidence="2" id="KW-1185">Reference proteome</keyword>
<name>A0A432XAI5_9GAMM</name>
<dbReference type="AlphaFoldDB" id="A0A432XAI5"/>